<gene>
    <name evidence="1" type="ORF">ILUMI_14197</name>
</gene>
<dbReference type="Gene3D" id="3.30.420.10">
    <property type="entry name" value="Ribonuclease H-like superfamily/Ribonuclease H"/>
    <property type="match status" value="1"/>
</dbReference>
<dbReference type="Proteomes" id="UP000801492">
    <property type="component" value="Unassembled WGS sequence"/>
</dbReference>
<reference evidence="1" key="1">
    <citation type="submission" date="2019-08" db="EMBL/GenBank/DDBJ databases">
        <title>The genome of the North American firefly Photinus pyralis.</title>
        <authorList>
            <consortium name="Photinus pyralis genome working group"/>
            <person name="Fallon T.R."/>
            <person name="Sander Lower S.E."/>
            <person name="Weng J.-K."/>
        </authorList>
    </citation>
    <scope>NUCLEOTIDE SEQUENCE</scope>
    <source>
        <strain evidence="1">TRF0915ILg1</strain>
        <tissue evidence="1">Whole body</tissue>
    </source>
</reference>
<dbReference type="EMBL" id="VTPC01017413">
    <property type="protein sequence ID" value="KAF2891976.1"/>
    <property type="molecule type" value="Genomic_DNA"/>
</dbReference>
<proteinExistence type="predicted"/>
<dbReference type="OrthoDB" id="6767711at2759"/>
<evidence type="ECO:0000313" key="1">
    <source>
        <dbReference type="EMBL" id="KAF2891976.1"/>
    </source>
</evidence>
<keyword evidence="2" id="KW-1185">Reference proteome</keyword>
<dbReference type="AlphaFoldDB" id="A0A8K0GAP6"/>
<dbReference type="GO" id="GO:0003676">
    <property type="term" value="F:nucleic acid binding"/>
    <property type="evidence" value="ECO:0007669"/>
    <property type="project" value="InterPro"/>
</dbReference>
<protein>
    <recommendedName>
        <fullName evidence="3">Transposase</fullName>
    </recommendedName>
</protein>
<accession>A0A8K0GAP6</accession>
<evidence type="ECO:0008006" key="3">
    <source>
        <dbReference type="Google" id="ProtNLM"/>
    </source>
</evidence>
<evidence type="ECO:0000313" key="2">
    <source>
        <dbReference type="Proteomes" id="UP000801492"/>
    </source>
</evidence>
<comment type="caution">
    <text evidence="1">The sequence shown here is derived from an EMBL/GenBank/DDBJ whole genome shotgun (WGS) entry which is preliminary data.</text>
</comment>
<dbReference type="InterPro" id="IPR036397">
    <property type="entry name" value="RNaseH_sf"/>
</dbReference>
<dbReference type="PANTHER" id="PTHR47326">
    <property type="entry name" value="TRANSPOSABLE ELEMENT TC3 TRANSPOSASE-LIKE PROTEIN"/>
    <property type="match status" value="1"/>
</dbReference>
<organism evidence="1 2">
    <name type="scientific">Ignelater luminosus</name>
    <name type="common">Cucubano</name>
    <name type="synonym">Pyrophorus luminosus</name>
    <dbReference type="NCBI Taxonomy" id="2038154"/>
    <lineage>
        <taxon>Eukaryota</taxon>
        <taxon>Metazoa</taxon>
        <taxon>Ecdysozoa</taxon>
        <taxon>Arthropoda</taxon>
        <taxon>Hexapoda</taxon>
        <taxon>Insecta</taxon>
        <taxon>Pterygota</taxon>
        <taxon>Neoptera</taxon>
        <taxon>Endopterygota</taxon>
        <taxon>Coleoptera</taxon>
        <taxon>Polyphaga</taxon>
        <taxon>Elateriformia</taxon>
        <taxon>Elateroidea</taxon>
        <taxon>Elateridae</taxon>
        <taxon>Agrypninae</taxon>
        <taxon>Pyrophorini</taxon>
        <taxon>Ignelater</taxon>
    </lineage>
</organism>
<dbReference type="PANTHER" id="PTHR47326:SF1">
    <property type="entry name" value="HTH PSQ-TYPE DOMAIN-CONTAINING PROTEIN"/>
    <property type="match status" value="1"/>
</dbReference>
<name>A0A8K0GAP6_IGNLU</name>
<sequence length="108" mass="12845">MVYLWHKIFEHDISKMTFDNRVMTTDTPVQWPARSADLTPLDYCLWGAIKNKVYGSHFNYDNVEQLREAVVEAFNRINRNTLRKVTNRVAKKCRLYLANNGKQFEYLL</sequence>